<protein>
    <submittedName>
        <fullName evidence="1">Uncharacterized protein</fullName>
    </submittedName>
</protein>
<organism evidence="1">
    <name type="scientific">Xenorhabdus hominickii</name>
    <dbReference type="NCBI Taxonomy" id="351679"/>
    <lineage>
        <taxon>Bacteria</taxon>
        <taxon>Pseudomonadati</taxon>
        <taxon>Pseudomonadota</taxon>
        <taxon>Gammaproteobacteria</taxon>
        <taxon>Enterobacterales</taxon>
        <taxon>Morganellaceae</taxon>
        <taxon>Xenorhabdus</taxon>
    </lineage>
</organism>
<geneLocation type="plasmid" evidence="1">
    <name>unnamed1</name>
</geneLocation>
<evidence type="ECO:0000313" key="2">
    <source>
        <dbReference type="EMBL" id="PHM52351.1"/>
    </source>
</evidence>
<name>A0A1V0M447_XENHO</name>
<dbReference type="Proteomes" id="UP000225433">
    <property type="component" value="Unassembled WGS sequence"/>
</dbReference>
<accession>A0A1V0M447</accession>
<keyword evidence="1" id="KW-0614">Plasmid</keyword>
<dbReference type="EMBL" id="KX517798">
    <property type="protein sequence ID" value="ARD69637.1"/>
    <property type="molecule type" value="Genomic_DNA"/>
</dbReference>
<proteinExistence type="predicted"/>
<dbReference type="AlphaFoldDB" id="A0A1V0M447"/>
<reference evidence="2 3" key="2">
    <citation type="journal article" date="2017" name="Nat. Microbiol.">
        <title>Natural product diversity associated with the nematode symbionts Photorhabdus and Xenorhabdus.</title>
        <authorList>
            <person name="Tobias N.J."/>
            <person name="Wolff H."/>
            <person name="Djahanschiri B."/>
            <person name="Grundmann F."/>
            <person name="Kronenwerth M."/>
            <person name="Shi Y.M."/>
            <person name="Simonyi S."/>
            <person name="Grun P."/>
            <person name="Shapiro-Ilan D."/>
            <person name="Pidot S.J."/>
            <person name="Stinear T.P."/>
            <person name="Ebersberger I."/>
            <person name="Bode H.B."/>
        </authorList>
    </citation>
    <scope>NUCLEOTIDE SEQUENCE [LARGE SCALE GENOMIC DNA]</scope>
    <source>
        <strain evidence="2 3">DSM 17903</strain>
    </source>
</reference>
<evidence type="ECO:0000313" key="3">
    <source>
        <dbReference type="Proteomes" id="UP000225433"/>
    </source>
</evidence>
<gene>
    <name evidence="2" type="ORF">Xhom_04428</name>
</gene>
<dbReference type="EMBL" id="NJAI01000009">
    <property type="protein sequence ID" value="PHM52351.1"/>
    <property type="molecule type" value="Genomic_DNA"/>
</dbReference>
<sequence length="35" mass="4090">MEKVTLNLTYFKPSGKYHADGKLEIDIEMPWSMCI</sequence>
<evidence type="ECO:0000313" key="1">
    <source>
        <dbReference type="EMBL" id="ARD69637.1"/>
    </source>
</evidence>
<reference evidence="1" key="1">
    <citation type="journal article" date="2017" name="J. Invertebr. Pathol.">
        <title>Identification and bacterial characteristics of Xenorhabdus hominickii ANU101 from an entomopathogenic nematode, Steinernema monticolum.</title>
        <authorList>
            <person name="Park Y."/>
            <person name="Kang S."/>
            <person name="Sadekuzzaman M."/>
            <person name="Kim H."/>
            <person name="Jung J.K."/>
            <person name="Kim Y."/>
        </authorList>
    </citation>
    <scope>NUCLEOTIDE SEQUENCE</scope>
    <source>
        <strain evidence="1">ANU101</strain>
        <plasmid evidence="1">unnamed1</plasmid>
    </source>
</reference>